<keyword evidence="1" id="KW-0808">Transferase</keyword>
<keyword evidence="4" id="KW-0689">Ribosomal protein</keyword>
<proteinExistence type="predicted"/>
<keyword evidence="2" id="KW-0012">Acyltransferase</keyword>
<dbReference type="Proteomes" id="UP000182089">
    <property type="component" value="Unassembled WGS sequence"/>
</dbReference>
<dbReference type="PROSITE" id="PS51186">
    <property type="entry name" value="GNAT"/>
    <property type="match status" value="1"/>
</dbReference>
<dbReference type="Gene3D" id="3.40.630.30">
    <property type="match status" value="1"/>
</dbReference>
<evidence type="ECO:0000256" key="1">
    <source>
        <dbReference type="ARBA" id="ARBA00022679"/>
    </source>
</evidence>
<gene>
    <name evidence="4" type="ORF">SAMN05216431_12010</name>
</gene>
<dbReference type="EMBL" id="FOCC01000020">
    <property type="protein sequence ID" value="SEN01164.1"/>
    <property type="molecule type" value="Genomic_DNA"/>
</dbReference>
<dbReference type="CDD" id="cd04301">
    <property type="entry name" value="NAT_SF"/>
    <property type="match status" value="1"/>
</dbReference>
<sequence>MATSIKKVTSADLKTLQDIMQKTFAQTFGADNTPEDMEKYFQENYNNDLVLAEINDLNSGYYFLVKDSQVAGYLKLNIKDAQTEPNWPKAMEVQRIYLLDEFQHQGLGTKLIDFAHQRAKELQISQIWLGVWEHNENAKRFYAKFGFKKAGEHVFVLGDDRQVDYLMLKEI</sequence>
<evidence type="ECO:0000313" key="5">
    <source>
        <dbReference type="Proteomes" id="UP000182089"/>
    </source>
</evidence>
<evidence type="ECO:0000259" key="3">
    <source>
        <dbReference type="PROSITE" id="PS51186"/>
    </source>
</evidence>
<organism evidence="4 5">
    <name type="scientific">Ligilactobacillus ruminis</name>
    <dbReference type="NCBI Taxonomy" id="1623"/>
    <lineage>
        <taxon>Bacteria</taxon>
        <taxon>Bacillati</taxon>
        <taxon>Bacillota</taxon>
        <taxon>Bacilli</taxon>
        <taxon>Lactobacillales</taxon>
        <taxon>Lactobacillaceae</taxon>
        <taxon>Ligilactobacillus</taxon>
    </lineage>
</organism>
<dbReference type="PANTHER" id="PTHR43420:SF47">
    <property type="entry name" value="N-ACETYLTRANSFERASE DOMAIN-CONTAINING PROTEIN"/>
    <property type="match status" value="1"/>
</dbReference>
<dbReference type="SUPFAM" id="SSF55729">
    <property type="entry name" value="Acyl-CoA N-acyltransferases (Nat)"/>
    <property type="match status" value="1"/>
</dbReference>
<protein>
    <submittedName>
        <fullName evidence="4">Ribosomal protein S18 acetylase RimI</fullName>
    </submittedName>
</protein>
<dbReference type="InterPro" id="IPR016181">
    <property type="entry name" value="Acyl_CoA_acyltransferase"/>
</dbReference>
<dbReference type="InterPro" id="IPR000182">
    <property type="entry name" value="GNAT_dom"/>
</dbReference>
<dbReference type="PANTHER" id="PTHR43420">
    <property type="entry name" value="ACETYLTRANSFERASE"/>
    <property type="match status" value="1"/>
</dbReference>
<evidence type="ECO:0000256" key="2">
    <source>
        <dbReference type="ARBA" id="ARBA00023315"/>
    </source>
</evidence>
<dbReference type="InterPro" id="IPR050680">
    <property type="entry name" value="YpeA/RimI_acetyltransf"/>
</dbReference>
<reference evidence="4 5" key="1">
    <citation type="submission" date="2016-10" db="EMBL/GenBank/DDBJ databases">
        <authorList>
            <person name="Varghese N."/>
            <person name="Submissions S."/>
        </authorList>
    </citation>
    <scope>NUCLEOTIDE SEQUENCE [LARGE SCALE GENOMIC DNA]</scope>
    <source>
        <strain evidence="4 5">WC1T17</strain>
    </source>
</reference>
<comment type="caution">
    <text evidence="4">The sequence shown here is derived from an EMBL/GenBank/DDBJ whole genome shotgun (WGS) entry which is preliminary data.</text>
</comment>
<feature type="domain" description="N-acetyltransferase" evidence="3">
    <location>
        <begin position="3"/>
        <end position="171"/>
    </location>
</feature>
<keyword evidence="4" id="KW-0687">Ribonucleoprotein</keyword>
<dbReference type="Pfam" id="PF00583">
    <property type="entry name" value="Acetyltransf_1"/>
    <property type="match status" value="1"/>
</dbReference>
<accession>A0ABY1AEW3</accession>
<dbReference type="GO" id="GO:0005840">
    <property type="term" value="C:ribosome"/>
    <property type="evidence" value="ECO:0007669"/>
    <property type="project" value="UniProtKB-KW"/>
</dbReference>
<evidence type="ECO:0000313" key="4">
    <source>
        <dbReference type="EMBL" id="SEN01164.1"/>
    </source>
</evidence>
<name>A0ABY1AEW3_9LACO</name>